<feature type="compositionally biased region" description="Basic and acidic residues" evidence="2">
    <location>
        <begin position="590"/>
        <end position="601"/>
    </location>
</feature>
<comment type="caution">
    <text evidence="3">The sequence shown here is derived from an EMBL/GenBank/DDBJ whole genome shotgun (WGS) entry which is preliminary data.</text>
</comment>
<feature type="compositionally biased region" description="Low complexity" evidence="2">
    <location>
        <begin position="2085"/>
        <end position="2102"/>
    </location>
</feature>
<gene>
    <name evidence="3" type="ORF">BLNAU_14747</name>
</gene>
<organism evidence="3 4">
    <name type="scientific">Blattamonas nauphoetae</name>
    <dbReference type="NCBI Taxonomy" id="2049346"/>
    <lineage>
        <taxon>Eukaryota</taxon>
        <taxon>Metamonada</taxon>
        <taxon>Preaxostyla</taxon>
        <taxon>Oxymonadida</taxon>
        <taxon>Blattamonas</taxon>
    </lineage>
</organism>
<feature type="compositionally biased region" description="Basic and acidic residues" evidence="2">
    <location>
        <begin position="32"/>
        <end position="53"/>
    </location>
</feature>
<evidence type="ECO:0000313" key="4">
    <source>
        <dbReference type="Proteomes" id="UP001281761"/>
    </source>
</evidence>
<reference evidence="3 4" key="1">
    <citation type="journal article" date="2022" name="bioRxiv">
        <title>Genomics of Preaxostyla Flagellates Illuminates Evolutionary Transitions and the Path Towards Mitochondrial Loss.</title>
        <authorList>
            <person name="Novak L.V.F."/>
            <person name="Treitli S.C."/>
            <person name="Pyrih J."/>
            <person name="Halakuc P."/>
            <person name="Pipaliya S.V."/>
            <person name="Vacek V."/>
            <person name="Brzon O."/>
            <person name="Soukal P."/>
            <person name="Eme L."/>
            <person name="Dacks J.B."/>
            <person name="Karnkowska A."/>
            <person name="Elias M."/>
            <person name="Hampl V."/>
        </authorList>
    </citation>
    <scope>NUCLEOTIDE SEQUENCE [LARGE SCALE GENOMIC DNA]</scope>
    <source>
        <strain evidence="3">NAU3</strain>
        <tissue evidence="3">Gut</tissue>
    </source>
</reference>
<sequence length="2772" mass="316447">MSADTPPPNATHSDVDFQDFEQARQIIAAAKKREMEALQEAERAKQALQQKEKEDEEKEQAKKRRKDEKRRRKEQEERKRKEEEERRRKEEEEERKRKEEEEERKRKEEEEERKRKEEEEERKRKEEEEQKRKKAEVEKKLQERKQANDNIIAAQSQTISLIKPILQHFSPKWFDDLNKFITDFLLLNDGHILFSRTWLKNDSTVLSTPLLFRPIYNVVLYPVLRFICDYHLPESRREHPGAAFYIAGDQGIGKTSLMLILMSTLSHRSLDFHYEKGFKGGKPQHFVYSENPDGSYSLNDLRDDRSRLDKLFIHIHDDCPPPATIKPDHLYIIFTSPDPQRLPIPAEEQNNHLCHIFRLPTFSLAEDAVAMVGCTPTAPFALLSPEDMQLRTKDQRILLSLEIHKEDLAWNLSFQTERDPIPSNREAVKMLLLIFCDVIKDISTRWNDFEKTFRNYIMDKTTQNKKQEQIQALKYLFPKPEPSEPANQAGQVTPEPIDSGDAARTEQKSKKARRKAQRTPPSTPNSTFNPTPPPFNQPGHITLQTDVTTTTVTDSNEEPTPSVLTVEQFRSDIKARFGPKSLKAPVDSDAQQKRKDDPVKKDAKRKRKKGAVITDAKRKEEEDAKTHNLYMSLCGLLFESREIPERERIVTVVDWLMEQLEIPSGRSQEQVFFIKGLIHKLVLFEWNQSNQKNQDAQNAEAITTASITQNEGAEAAPTGVNAQIPKTLEKAAGFQKEKDEEEIEQERTDILFATAMAYTLPPPDIVGEIQKFSNLIEQVKLTDPQTSPSPEDIATLPLRLASLKKHFEASDVFEDANRQKVRDEVTRVKKQIGLEPKERIKLLFTTLIDMLITLPSYDSHKQLLPSLFVLPDEKEVTTDTNIGNNLRELLTQSRNQSDQHPLDFIVSELIQYLRYSQMKANPPISAQSDLNTTPPISAHSDLNTTRPKSALPFLSFDKRKMARIACDLLITIVNPLISLVAPPLNTVEMRLRSVKREIERIQGRFSFLSLMDAFYFIARDMNILVTPHSILKGLSERPEQPALDLNLERMNVYYRNLSDGGLNNWIKKATSTLLPRPVPTKTPPLEEIQLSIRNNLNIIITQFNDHHPPSKSSVDHSSDSPLTKKEEEVKTVINRKWLPIVRSMMNTILYLIDAGTPRHMIFEEFEGLRDLLTTVYKSNEDHLLRVADQQLNQNCEESKSDYVNDWTIFTTHFGPSKSRAPDGSISEKTKKDFKLESLRTLKLPRTLQLTPVSQDRLERMTIALFARNLLYFLQLENGFRFDDDSCVERFYTEFLQEMNPGDIVHRSFVDFMNLTNLLSQKNFGVTPEKFPEFLEKEHPKVITEKDTVQTTRRTRSLVTIMTERIKLDSEDPDQPFKDFRTKQYGVHFLLWASTDLLLKATRGVVSQESKPMITEHSLDEAQPSDESGDEKTISRLNVPRASIFGPSPRWLTSTDARTNRGLVFLWDGVLDNENVEELTKVADSNHSRIMEFNTPLIFFEKTLNAAWDDISALVPLLPNYRTKEKRPSLLKSAFSLIFKKTAATIMQMQSQIPFVAVSPFVELILQSEVVSALARLMTQDRYDTFKNNQTIHGFKLPPYVEEPLVCISFLLNCPTPIRFSTTTSFTEMHFCSETSRFWSHYPAMETETTEVTKMPMLTFPNLSNQSVHGTKFPKSLIQTGRGETHFYAEDLQEVTGGNLPGLGSLIVSRGSSATSETIFMVIQATRSESHSLVDEGITLIQQLLFQAMCHLEPSEGIVAMYNYATTQEDPTFPPLTGILGFHAVSSYLKFDKNTLTHMSSIFRHRDRPFVSNPTESQSTITTRFITNTLLANLPQYPTLSETFDPWKTSLLDEKILSNSNFILPYRWKVLYDLFWKPSTDGSTCEGTSPQITADKKNAKDWLDRMVRRTMQELLRIGMVPDDLGKSVAHQIKTFSSFVLCTTISCRRNELLNPPTTSDPREDDHSFVNLVQSIVGTPESQSIKHILSSLTGQTSTMTKSIRDEQLKQLDDLCRENCIQKRLYPVYHAMTNNAMKRLRNPVQECLSVIQSTYDNGVFRVPTRNNLSAILHCGTVLLDNISPLPGHSITPSPTTDNSSTPTPHSQNVSSSQPRSRTLRIPLHSFILAKYGFSNSIPSLCDLTQDDVRKEVTNVTPSPLIRWHPRRVVIDPSLFSSDIQQEDSLSFFTTFIHRLFADPFIPVTTSFTTYDLNRSGDNEVLLTQIQKIKDFLDSVISQRKLDDPEIINDDELQDKPNGSEVKETTDKLEGLKIQNDGESQKTHIKPSIGKYKGLEDKVTTLSNILTQKQASSVISLLPEIQDYPRIFQLSNVQRGVIQPAIEEIESIEAIGQQPTLVFVKAGNDILPPSTDKPQIIVDRKTKAHHFPIPFSTGYKEGELREEMKQIYESLTDLLPKRFTKEHLSLSPPLDEPNKEQIDSSPSKKEAESKARPMVGSTILRTAETSTTPLFVFVVDEDLADHESLPMSLHSANGNVDFGVMRQRSLADALWILFLTRISREVMALSLNTSLKPNDITEYVIKFISQVLMDEKQIGKKDTEDCSTIFDTLISLVNSEGLDNLNEHPSIGIELLVSAYPHLLHDTSVISLSRLLMMCKSTPKGETRLNTLLNTGSPPNELDLLTRWFELLSSSIAKNGFEVAIKSDGFTTDNIRSNLLTAFYQIIEPELKDERPLVEQLATTIDVILNAGTQQFFKNYHEQTLLDFKDLTNERMAKIKNPKDPRRINLNQVYVLIDNILRSIQPAANRALKSRTSSPPN</sequence>
<feature type="region of interest" description="Disordered" evidence="2">
    <location>
        <begin position="1410"/>
        <end position="1431"/>
    </location>
</feature>
<feature type="compositionally biased region" description="Basic residues" evidence="2">
    <location>
        <begin position="61"/>
        <end position="72"/>
    </location>
</feature>
<dbReference type="PANTHER" id="PTHR15073">
    <property type="entry name" value="MICROTUBULE-ASSOCIATED PROTEIN"/>
    <property type="match status" value="1"/>
</dbReference>
<evidence type="ECO:0000256" key="1">
    <source>
        <dbReference type="ARBA" id="ARBA00023054"/>
    </source>
</evidence>
<keyword evidence="4" id="KW-1185">Reference proteome</keyword>
<evidence type="ECO:0000313" key="3">
    <source>
        <dbReference type="EMBL" id="KAK2950336.1"/>
    </source>
</evidence>
<keyword evidence="1" id="KW-0175">Coiled coil</keyword>
<name>A0ABQ9XJ94_9EUKA</name>
<feature type="region of interest" description="Disordered" evidence="2">
    <location>
        <begin position="32"/>
        <end position="141"/>
    </location>
</feature>
<feature type="region of interest" description="Disordered" evidence="2">
    <location>
        <begin position="478"/>
        <end position="541"/>
    </location>
</feature>
<feature type="region of interest" description="Disordered" evidence="2">
    <location>
        <begin position="2419"/>
        <end position="2454"/>
    </location>
</feature>
<accession>A0ABQ9XJ94</accession>
<feature type="region of interest" description="Disordered" evidence="2">
    <location>
        <begin position="1106"/>
        <end position="1127"/>
    </location>
</feature>
<dbReference type="InterPro" id="IPR051483">
    <property type="entry name" value="MAP7_domain-containing"/>
</dbReference>
<protein>
    <submittedName>
        <fullName evidence="3">Uncharacterized protein</fullName>
    </submittedName>
</protein>
<feature type="compositionally biased region" description="Basic and acidic residues" evidence="2">
    <location>
        <begin position="2427"/>
        <end position="2446"/>
    </location>
</feature>
<proteinExistence type="predicted"/>
<feature type="compositionally biased region" description="Basic and acidic residues" evidence="2">
    <location>
        <begin position="73"/>
        <end position="141"/>
    </location>
</feature>
<dbReference type="EMBL" id="JARBJD010000138">
    <property type="protein sequence ID" value="KAK2950336.1"/>
    <property type="molecule type" value="Genomic_DNA"/>
</dbReference>
<dbReference type="Proteomes" id="UP001281761">
    <property type="component" value="Unassembled WGS sequence"/>
</dbReference>
<feature type="compositionally biased region" description="Polar residues" evidence="2">
    <location>
        <begin position="2103"/>
        <end position="2112"/>
    </location>
</feature>
<dbReference type="PANTHER" id="PTHR15073:SF1">
    <property type="entry name" value="RETICULOCYTE-BINDING PROTEIN HOMOLOG 2A"/>
    <property type="match status" value="1"/>
</dbReference>
<evidence type="ECO:0000256" key="2">
    <source>
        <dbReference type="SAM" id="MobiDB-lite"/>
    </source>
</evidence>
<feature type="compositionally biased region" description="Low complexity" evidence="2">
    <location>
        <begin position="518"/>
        <end position="529"/>
    </location>
</feature>
<feature type="region of interest" description="Disordered" evidence="2">
    <location>
        <begin position="2084"/>
        <end position="2112"/>
    </location>
</feature>
<feature type="region of interest" description="Disordered" evidence="2">
    <location>
        <begin position="576"/>
        <end position="619"/>
    </location>
</feature>